<dbReference type="InterPro" id="IPR032675">
    <property type="entry name" value="LRR_dom_sf"/>
</dbReference>
<gene>
    <name evidence="2" type="ORF">RCOM_1686020</name>
</gene>
<dbReference type="Gene3D" id="3.80.10.10">
    <property type="entry name" value="Ribonuclease Inhibitor"/>
    <property type="match status" value="1"/>
</dbReference>
<dbReference type="InterPro" id="IPR036047">
    <property type="entry name" value="F-box-like_dom_sf"/>
</dbReference>
<dbReference type="Proteomes" id="UP000008311">
    <property type="component" value="Unassembled WGS sequence"/>
</dbReference>
<dbReference type="Gene3D" id="1.20.1280.50">
    <property type="match status" value="1"/>
</dbReference>
<dbReference type="Pfam" id="PF12937">
    <property type="entry name" value="F-box-like"/>
    <property type="match status" value="1"/>
</dbReference>
<reference evidence="3" key="1">
    <citation type="journal article" date="2010" name="Nat. Biotechnol.">
        <title>Draft genome sequence of the oilseed species Ricinus communis.</title>
        <authorList>
            <person name="Chan A.P."/>
            <person name="Crabtree J."/>
            <person name="Zhao Q."/>
            <person name="Lorenzi H."/>
            <person name="Orvis J."/>
            <person name="Puiu D."/>
            <person name="Melake-Berhan A."/>
            <person name="Jones K.M."/>
            <person name="Redman J."/>
            <person name="Chen G."/>
            <person name="Cahoon E.B."/>
            <person name="Gedil M."/>
            <person name="Stanke M."/>
            <person name="Haas B.J."/>
            <person name="Wortman J.R."/>
            <person name="Fraser-Liggett C.M."/>
            <person name="Ravel J."/>
            <person name="Rabinowicz P.D."/>
        </authorList>
    </citation>
    <scope>NUCLEOTIDE SEQUENCE [LARGE SCALE GENOMIC DNA]</scope>
    <source>
        <strain evidence="3">cv. Hale</strain>
    </source>
</reference>
<evidence type="ECO:0000313" key="3">
    <source>
        <dbReference type="Proteomes" id="UP000008311"/>
    </source>
</evidence>
<dbReference type="GO" id="GO:1905761">
    <property type="term" value="F:SCF ubiquitin ligase complex binding"/>
    <property type="evidence" value="ECO:0000318"/>
    <property type="project" value="GO_Central"/>
</dbReference>
<dbReference type="AlphaFoldDB" id="B9RC73"/>
<dbReference type="STRING" id="3988.B9RC73"/>
<dbReference type="SUPFAM" id="SSF52047">
    <property type="entry name" value="RNI-like"/>
    <property type="match status" value="1"/>
</dbReference>
<evidence type="ECO:0000313" key="2">
    <source>
        <dbReference type="EMBL" id="EEF51144.1"/>
    </source>
</evidence>
<protein>
    <recommendedName>
        <fullName evidence="1">F-box domain-containing protein</fullName>
    </recommendedName>
</protein>
<sequence>MENKRFVVSRNWANMNYDILIKIFTMVSTADLISSVSFVCPLWRAACFHPSFWHTLDLARLKCYADKPQDLRASLDNRPSSRLMQILNSAFILSGHNITRLIFDFQAYIKDSHLTLAAERYGLLVYFTAERCPRLKQLVLPAWNQISVNGFCAAIQKLTELESLTLPCNYFPHSILQTIGVNCTKLSELKVMSPFDHDFANTLFIYLPKLKVLSLRCSIVHKDALRLTLMLFDDLKVLNISHSLLVDLFPSEIPTTFKWDHDTSITEQASRLKTFLWCQNSYCIMCQRVLYDAGHPNWQEYEGLWCEDEVSSFAI</sequence>
<accession>B9RC73</accession>
<dbReference type="PANTHER" id="PTHR38926:SF58">
    <property type="entry name" value="F-BOX DOMAIN-CONTAINING PROTEIN"/>
    <property type="match status" value="1"/>
</dbReference>
<dbReference type="InterPro" id="IPR001810">
    <property type="entry name" value="F-box_dom"/>
</dbReference>
<keyword evidence="3" id="KW-1185">Reference proteome</keyword>
<dbReference type="PANTHER" id="PTHR38926">
    <property type="entry name" value="F-BOX DOMAIN CONTAINING PROTEIN, EXPRESSED"/>
    <property type="match status" value="1"/>
</dbReference>
<evidence type="ECO:0000259" key="1">
    <source>
        <dbReference type="Pfam" id="PF12937"/>
    </source>
</evidence>
<name>B9RC73_RICCO</name>
<dbReference type="InParanoid" id="B9RC73"/>
<feature type="domain" description="F-box" evidence="1">
    <location>
        <begin position="18"/>
        <end position="58"/>
    </location>
</feature>
<proteinExistence type="predicted"/>
<dbReference type="eggNOG" id="KOG1947">
    <property type="taxonomic scope" value="Eukaryota"/>
</dbReference>
<dbReference type="EMBL" id="EQ973774">
    <property type="protein sequence ID" value="EEF51144.1"/>
    <property type="molecule type" value="Genomic_DNA"/>
</dbReference>
<dbReference type="SUPFAM" id="SSF81383">
    <property type="entry name" value="F-box domain"/>
    <property type="match status" value="1"/>
</dbReference>
<organism evidence="2 3">
    <name type="scientific">Ricinus communis</name>
    <name type="common">Castor bean</name>
    <dbReference type="NCBI Taxonomy" id="3988"/>
    <lineage>
        <taxon>Eukaryota</taxon>
        <taxon>Viridiplantae</taxon>
        <taxon>Streptophyta</taxon>
        <taxon>Embryophyta</taxon>
        <taxon>Tracheophyta</taxon>
        <taxon>Spermatophyta</taxon>
        <taxon>Magnoliopsida</taxon>
        <taxon>eudicotyledons</taxon>
        <taxon>Gunneridae</taxon>
        <taxon>Pentapetalae</taxon>
        <taxon>rosids</taxon>
        <taxon>fabids</taxon>
        <taxon>Malpighiales</taxon>
        <taxon>Euphorbiaceae</taxon>
        <taxon>Acalyphoideae</taxon>
        <taxon>Acalypheae</taxon>
        <taxon>Ricinus</taxon>
    </lineage>
</organism>